<sequence length="111" mass="12902">MSNFYKNKELNDLNNLLETTDDKDIIKKNQIRVKLAEILITSANDGAQYEKAFGHLENAYFISKDISHVWKVCSCLILNFPSPYLTKILNSTFRHTKAFRSPYGKDNKVHY</sequence>
<name>A0A4E0QKB5_9GAMM</name>
<reference evidence="1 2" key="1">
    <citation type="journal article" date="2016" name="Front. Microbiol.">
        <title>Single-Cell (Meta-)Genomics of a Dimorphic Candidatus Thiomargarita nelsonii Reveals Genomic Plasticity.</title>
        <authorList>
            <person name="Flood B.E."/>
            <person name="Fliss P."/>
            <person name="Jones D.S."/>
            <person name="Dick G.J."/>
            <person name="Jain S."/>
            <person name="Kaster A.K."/>
            <person name="Winkel M."/>
            <person name="Mussmann M."/>
            <person name="Bailey J."/>
        </authorList>
    </citation>
    <scope>NUCLEOTIDE SEQUENCE [LARGE SCALE GENOMIC DNA]</scope>
    <source>
        <strain evidence="1">Hydrate Ridge</strain>
    </source>
</reference>
<keyword evidence="2" id="KW-1185">Reference proteome</keyword>
<organism evidence="1 2">
    <name type="scientific">Candidatus Thiomargarita nelsonii</name>
    <dbReference type="NCBI Taxonomy" id="1003181"/>
    <lineage>
        <taxon>Bacteria</taxon>
        <taxon>Pseudomonadati</taxon>
        <taxon>Pseudomonadota</taxon>
        <taxon>Gammaproteobacteria</taxon>
        <taxon>Thiotrichales</taxon>
        <taxon>Thiotrichaceae</taxon>
        <taxon>Thiomargarita</taxon>
    </lineage>
</organism>
<dbReference type="Proteomes" id="UP000030428">
    <property type="component" value="Unassembled WGS sequence"/>
</dbReference>
<gene>
    <name evidence="1" type="ORF">PN36_32060</name>
</gene>
<dbReference type="EMBL" id="JSZA02000270">
    <property type="protein sequence ID" value="TGN99898.1"/>
    <property type="molecule type" value="Genomic_DNA"/>
</dbReference>
<accession>A0A4E0QKB5</accession>
<proteinExistence type="predicted"/>
<evidence type="ECO:0000313" key="2">
    <source>
        <dbReference type="Proteomes" id="UP000030428"/>
    </source>
</evidence>
<protein>
    <submittedName>
        <fullName evidence="1">Uncharacterized protein</fullName>
    </submittedName>
</protein>
<dbReference type="AlphaFoldDB" id="A0A4E0QKB5"/>
<evidence type="ECO:0000313" key="1">
    <source>
        <dbReference type="EMBL" id="TGN99898.1"/>
    </source>
</evidence>
<comment type="caution">
    <text evidence="1">The sequence shown here is derived from an EMBL/GenBank/DDBJ whole genome shotgun (WGS) entry which is preliminary data.</text>
</comment>